<dbReference type="Proteomes" id="UP001144323">
    <property type="component" value="Unassembled WGS sequence"/>
</dbReference>
<dbReference type="AlphaFoldDB" id="A0A9W6GVN9"/>
<keyword evidence="1" id="KW-0732">Signal</keyword>
<accession>A0A9W6GVN9</accession>
<evidence type="ECO:0000313" key="3">
    <source>
        <dbReference type="Proteomes" id="UP001144323"/>
    </source>
</evidence>
<sequence length="124" mass="13245">MSRRWLTALLFVLAMTFQVVAPVANGVAAAHGLDGLVSGEMCLKAAQADHGPQKPGQGRHHHHHHDCALCQGYWDGAAPVAPRATAVAAPNAQWMRLRWVVAHSAPTASLRQVAHQPRAPPFSA</sequence>
<comment type="caution">
    <text evidence="2">The sequence shown here is derived from an EMBL/GenBank/DDBJ whole genome shotgun (WGS) entry which is preliminary data.</text>
</comment>
<dbReference type="InterPro" id="IPR021333">
    <property type="entry name" value="DUF2946"/>
</dbReference>
<dbReference type="Pfam" id="PF11162">
    <property type="entry name" value="DUF2946"/>
    <property type="match status" value="1"/>
</dbReference>
<proteinExistence type="predicted"/>
<protein>
    <recommendedName>
        <fullName evidence="4">DUF2946 domain-containing protein</fullName>
    </recommendedName>
</protein>
<reference evidence="2" key="1">
    <citation type="journal article" date="2023" name="Int. J. Syst. Evol. Microbiol.">
        <title>Methylocystis iwaonis sp. nov., a type II methane-oxidizing bacterium from surface soil of a rice paddy field in Japan, and emended description of the genus Methylocystis (ex Whittenbury et al. 1970) Bowman et al. 1993.</title>
        <authorList>
            <person name="Kaise H."/>
            <person name="Sawadogo J.B."/>
            <person name="Alam M.S."/>
            <person name="Ueno C."/>
            <person name="Dianou D."/>
            <person name="Shinjo R."/>
            <person name="Asakawa S."/>
        </authorList>
    </citation>
    <scope>NUCLEOTIDE SEQUENCE</scope>
    <source>
        <strain evidence="2">LMG27198</strain>
    </source>
</reference>
<name>A0A9W6GVN9_9HYPH</name>
<organism evidence="2 3">
    <name type="scientific">Methylocystis echinoides</name>
    <dbReference type="NCBI Taxonomy" id="29468"/>
    <lineage>
        <taxon>Bacteria</taxon>
        <taxon>Pseudomonadati</taxon>
        <taxon>Pseudomonadota</taxon>
        <taxon>Alphaproteobacteria</taxon>
        <taxon>Hyphomicrobiales</taxon>
        <taxon>Methylocystaceae</taxon>
        <taxon>Methylocystis</taxon>
    </lineage>
</organism>
<feature type="chain" id="PRO_5040879996" description="DUF2946 domain-containing protein" evidence="1">
    <location>
        <begin position="22"/>
        <end position="124"/>
    </location>
</feature>
<dbReference type="RefSeq" id="WP_281803906.1">
    <property type="nucleotide sequence ID" value="NZ_BSEC01000001.1"/>
</dbReference>
<keyword evidence="3" id="KW-1185">Reference proteome</keyword>
<evidence type="ECO:0008006" key="4">
    <source>
        <dbReference type="Google" id="ProtNLM"/>
    </source>
</evidence>
<evidence type="ECO:0000313" key="2">
    <source>
        <dbReference type="EMBL" id="GLI93872.1"/>
    </source>
</evidence>
<gene>
    <name evidence="2" type="ORF">LMG27198_28640</name>
</gene>
<feature type="signal peptide" evidence="1">
    <location>
        <begin position="1"/>
        <end position="21"/>
    </location>
</feature>
<dbReference type="EMBL" id="BSEC01000001">
    <property type="protein sequence ID" value="GLI93872.1"/>
    <property type="molecule type" value="Genomic_DNA"/>
</dbReference>
<evidence type="ECO:0000256" key="1">
    <source>
        <dbReference type="SAM" id="SignalP"/>
    </source>
</evidence>